<sequence>ARGSHACSIVFPRGNEGFTFVHLGNRLAAVVALLTYYSLSQGCRVLIEQPQGSLACEHPRLEVLLRELGLYQASIWGGAYCQDATRSTPKRHVLYSQDYHLLSRLQAAAGYLSAERLAELRGPSLVKKQKRADGTYSWSGNKAEMKESQNLWRD</sequence>
<keyword evidence="2" id="KW-1185">Reference proteome</keyword>
<dbReference type="Proteomes" id="UP001642464">
    <property type="component" value="Unassembled WGS sequence"/>
</dbReference>
<comment type="caution">
    <text evidence="1">The sequence shown here is derived from an EMBL/GenBank/DDBJ whole genome shotgun (WGS) entry which is preliminary data.</text>
</comment>
<organism evidence="1 2">
    <name type="scientific">Durusdinium trenchii</name>
    <dbReference type="NCBI Taxonomy" id="1381693"/>
    <lineage>
        <taxon>Eukaryota</taxon>
        <taxon>Sar</taxon>
        <taxon>Alveolata</taxon>
        <taxon>Dinophyceae</taxon>
        <taxon>Suessiales</taxon>
        <taxon>Symbiodiniaceae</taxon>
        <taxon>Durusdinium</taxon>
    </lineage>
</organism>
<evidence type="ECO:0000313" key="1">
    <source>
        <dbReference type="EMBL" id="CAK9035106.1"/>
    </source>
</evidence>
<gene>
    <name evidence="1" type="ORF">SCF082_LOCUS21141</name>
</gene>
<protein>
    <submittedName>
        <fullName evidence="1">Uncharacterized protein</fullName>
    </submittedName>
</protein>
<evidence type="ECO:0000313" key="2">
    <source>
        <dbReference type="Proteomes" id="UP001642464"/>
    </source>
</evidence>
<dbReference type="EMBL" id="CAXAMM010014943">
    <property type="protein sequence ID" value="CAK9035106.1"/>
    <property type="molecule type" value="Genomic_DNA"/>
</dbReference>
<name>A0ABP0L8H8_9DINO</name>
<accession>A0ABP0L8H8</accession>
<feature type="non-terminal residue" evidence="1">
    <location>
        <position position="1"/>
    </location>
</feature>
<proteinExistence type="predicted"/>
<reference evidence="1 2" key="1">
    <citation type="submission" date="2024-02" db="EMBL/GenBank/DDBJ databases">
        <authorList>
            <person name="Chen Y."/>
            <person name="Shah S."/>
            <person name="Dougan E. K."/>
            <person name="Thang M."/>
            <person name="Chan C."/>
        </authorList>
    </citation>
    <scope>NUCLEOTIDE SEQUENCE [LARGE SCALE GENOMIC DNA]</scope>
</reference>